<dbReference type="InterPro" id="IPR027124">
    <property type="entry name" value="Swc5/CFDP1/2"/>
</dbReference>
<dbReference type="GO" id="GO:0003824">
    <property type="term" value="F:catalytic activity"/>
    <property type="evidence" value="ECO:0007669"/>
    <property type="project" value="InterPro"/>
</dbReference>
<dbReference type="AlphaFoldDB" id="A0A0A9WMY3"/>
<dbReference type="Gene3D" id="3.60.10.10">
    <property type="entry name" value="Endonuclease/exonuclease/phosphatase"/>
    <property type="match status" value="1"/>
</dbReference>
<dbReference type="CDD" id="cd09076">
    <property type="entry name" value="L1-EN"/>
    <property type="match status" value="1"/>
</dbReference>
<name>A0A0A9WMY3_LYGHE</name>
<gene>
    <name evidence="2" type="primary">CFDP2_12</name>
    <name evidence="2" type="ORF">CM83_102258</name>
</gene>
<evidence type="ECO:0000313" key="2">
    <source>
        <dbReference type="EMBL" id="JAG09832.1"/>
    </source>
</evidence>
<dbReference type="EMBL" id="GBHO01033772">
    <property type="protein sequence ID" value="JAG09832.1"/>
    <property type="molecule type" value="Transcribed_RNA"/>
</dbReference>
<reference evidence="2" key="2">
    <citation type="submission" date="2014-07" db="EMBL/GenBank/DDBJ databases">
        <authorList>
            <person name="Hull J."/>
        </authorList>
    </citation>
    <scope>NUCLEOTIDE SEQUENCE</scope>
</reference>
<dbReference type="Pfam" id="PF03372">
    <property type="entry name" value="Exo_endo_phos"/>
    <property type="match status" value="1"/>
</dbReference>
<sequence>MLATWNVQTMLQPGRMKEISLELRRFGVDVAAVQEVRWTGQGRIDKGTFTFLYSGPKERTGLHGTGFFVGSRMRSSILSFEPINERLCKLRLKGKFRNLSLVCAYAPTDMAGDDDKEIFYDQLEGLCERIQRNDLLILLGDFNAKIGREESMKMVAGGFTLHNESNDNGQRLGQMAAKYNMVIK</sequence>
<protein>
    <submittedName>
        <fullName evidence="2">Craniofacial development protein 2</fullName>
    </submittedName>
</protein>
<dbReference type="SUPFAM" id="SSF56219">
    <property type="entry name" value="DNase I-like"/>
    <property type="match status" value="1"/>
</dbReference>
<dbReference type="PANTHER" id="PTHR23227">
    <property type="entry name" value="BUCENTAUR RELATED"/>
    <property type="match status" value="1"/>
</dbReference>
<accession>A0A0A9WMY3</accession>
<evidence type="ECO:0000259" key="1">
    <source>
        <dbReference type="Pfam" id="PF03372"/>
    </source>
</evidence>
<reference evidence="2" key="1">
    <citation type="journal article" date="2014" name="PLoS ONE">
        <title>Transcriptome-Based Identification of ABC Transporters in the Western Tarnished Plant Bug Lygus hesperus.</title>
        <authorList>
            <person name="Hull J.J."/>
            <person name="Chaney K."/>
            <person name="Geib S.M."/>
            <person name="Fabrick J.A."/>
            <person name="Brent C.S."/>
            <person name="Walsh D."/>
            <person name="Lavine L.C."/>
        </authorList>
    </citation>
    <scope>NUCLEOTIDE SEQUENCE</scope>
</reference>
<dbReference type="InterPro" id="IPR005135">
    <property type="entry name" value="Endo/exonuclease/phosphatase"/>
</dbReference>
<dbReference type="InterPro" id="IPR036691">
    <property type="entry name" value="Endo/exonu/phosph_ase_sf"/>
</dbReference>
<proteinExistence type="predicted"/>
<organism evidence="2">
    <name type="scientific">Lygus hesperus</name>
    <name type="common">Western plant bug</name>
    <dbReference type="NCBI Taxonomy" id="30085"/>
    <lineage>
        <taxon>Eukaryota</taxon>
        <taxon>Metazoa</taxon>
        <taxon>Ecdysozoa</taxon>
        <taxon>Arthropoda</taxon>
        <taxon>Hexapoda</taxon>
        <taxon>Insecta</taxon>
        <taxon>Pterygota</taxon>
        <taxon>Neoptera</taxon>
        <taxon>Paraneoptera</taxon>
        <taxon>Hemiptera</taxon>
        <taxon>Heteroptera</taxon>
        <taxon>Panheteroptera</taxon>
        <taxon>Cimicomorpha</taxon>
        <taxon>Miridae</taxon>
        <taxon>Mirini</taxon>
        <taxon>Lygus</taxon>
    </lineage>
</organism>
<dbReference type="PANTHER" id="PTHR23227:SF67">
    <property type="entry name" value="CRANIOFACIAL DEVELOPMENT PROTEIN 2-LIKE"/>
    <property type="match status" value="1"/>
</dbReference>
<feature type="non-terminal residue" evidence="2">
    <location>
        <position position="184"/>
    </location>
</feature>
<feature type="domain" description="Endonuclease/exonuclease/phosphatase" evidence="1">
    <location>
        <begin position="3"/>
        <end position="144"/>
    </location>
</feature>